<dbReference type="GO" id="GO:0016747">
    <property type="term" value="F:acyltransferase activity, transferring groups other than amino-acyl groups"/>
    <property type="evidence" value="ECO:0007669"/>
    <property type="project" value="InterPro"/>
</dbReference>
<proteinExistence type="predicted"/>
<protein>
    <submittedName>
        <fullName evidence="4">Putative acetyltransferase</fullName>
    </submittedName>
</protein>
<dbReference type="InterPro" id="IPR016181">
    <property type="entry name" value="Acyl_CoA_acyltransferase"/>
</dbReference>
<keyword evidence="5" id="KW-1185">Reference proteome</keyword>
<keyword evidence="2" id="KW-0012">Acyltransferase</keyword>
<evidence type="ECO:0000256" key="1">
    <source>
        <dbReference type="ARBA" id="ARBA00022679"/>
    </source>
</evidence>
<dbReference type="Gene3D" id="3.40.630.30">
    <property type="match status" value="1"/>
</dbReference>
<dbReference type="RefSeq" id="WP_133461592.1">
    <property type="nucleotide sequence ID" value="NZ_CACSIW010000004.1"/>
</dbReference>
<evidence type="ECO:0000256" key="2">
    <source>
        <dbReference type="ARBA" id="ARBA00023315"/>
    </source>
</evidence>
<dbReference type="Pfam" id="PF00583">
    <property type="entry name" value="Acetyltransf_1"/>
    <property type="match status" value="1"/>
</dbReference>
<gene>
    <name evidence="4" type="ORF">EC847_109113</name>
</gene>
<sequence length="146" mass="17165">MIRKWQSSDRQPLLTLWLESTIFAHPFIEESYWHESEPLVRDVYLPAAHTWVWEEDGVVQGFISVMDQRFVGALFVAPACIGRGIGRALLAFVCDRYPELSLEVYQKNSRAVNFYHALGFRIQDSAWQDETQQPTWIMRWQADRML</sequence>
<dbReference type="Proteomes" id="UP000295530">
    <property type="component" value="Unassembled WGS sequence"/>
</dbReference>
<evidence type="ECO:0000313" key="5">
    <source>
        <dbReference type="Proteomes" id="UP000295530"/>
    </source>
</evidence>
<keyword evidence="1 4" id="KW-0808">Transferase</keyword>
<name>A0A4R6EG70_SCAGO</name>
<dbReference type="CDD" id="cd04301">
    <property type="entry name" value="NAT_SF"/>
    <property type="match status" value="1"/>
</dbReference>
<comment type="caution">
    <text evidence="4">The sequence shown here is derived from an EMBL/GenBank/DDBJ whole genome shotgun (WGS) entry which is preliminary data.</text>
</comment>
<feature type="domain" description="N-acetyltransferase" evidence="3">
    <location>
        <begin position="1"/>
        <end position="143"/>
    </location>
</feature>
<evidence type="ECO:0000259" key="3">
    <source>
        <dbReference type="PROSITE" id="PS51186"/>
    </source>
</evidence>
<dbReference type="PANTHER" id="PTHR43800:SF1">
    <property type="entry name" value="PEPTIDYL-LYSINE N-ACETYLTRANSFERASE YJAB"/>
    <property type="match status" value="1"/>
</dbReference>
<dbReference type="NCBIfam" id="NF007853">
    <property type="entry name" value="PRK10562.1"/>
    <property type="match status" value="1"/>
</dbReference>
<dbReference type="SUPFAM" id="SSF55729">
    <property type="entry name" value="Acyl-CoA N-acyltransferases (Nat)"/>
    <property type="match status" value="1"/>
</dbReference>
<dbReference type="EMBL" id="SNVX01000009">
    <property type="protein sequence ID" value="TDN57317.1"/>
    <property type="molecule type" value="Genomic_DNA"/>
</dbReference>
<dbReference type="AlphaFoldDB" id="A0A4R6EG70"/>
<organism evidence="4 5">
    <name type="scientific">Scandinavium goeteborgense</name>
    <dbReference type="NCBI Taxonomy" id="1851514"/>
    <lineage>
        <taxon>Bacteria</taxon>
        <taxon>Pseudomonadati</taxon>
        <taxon>Pseudomonadota</taxon>
        <taxon>Gammaproteobacteria</taxon>
        <taxon>Enterobacterales</taxon>
        <taxon>Enterobacteriaceae</taxon>
        <taxon>Scandinavium</taxon>
    </lineage>
</organism>
<reference evidence="4 5" key="1">
    <citation type="submission" date="2019-03" db="EMBL/GenBank/DDBJ databases">
        <title>Genomic analyses of the natural microbiome of Caenorhabditis elegans.</title>
        <authorList>
            <person name="Samuel B."/>
        </authorList>
    </citation>
    <scope>NUCLEOTIDE SEQUENCE [LARGE SCALE GENOMIC DNA]</scope>
    <source>
        <strain evidence="4 5">BIGb0156</strain>
    </source>
</reference>
<dbReference type="OrthoDB" id="9789605at2"/>
<dbReference type="InterPro" id="IPR000182">
    <property type="entry name" value="GNAT_dom"/>
</dbReference>
<evidence type="ECO:0000313" key="4">
    <source>
        <dbReference type="EMBL" id="TDN57317.1"/>
    </source>
</evidence>
<accession>A0A4R6EG70</accession>
<dbReference type="PROSITE" id="PS51186">
    <property type="entry name" value="GNAT"/>
    <property type="match status" value="1"/>
</dbReference>
<dbReference type="PANTHER" id="PTHR43800">
    <property type="entry name" value="PEPTIDYL-LYSINE N-ACETYLTRANSFERASE YJAB"/>
    <property type="match status" value="1"/>
</dbReference>